<dbReference type="KEGG" id="peg:E5R92_06870"/>
<dbReference type="AlphaFoldDB" id="A0A6H1Q4S2"/>
<dbReference type="GO" id="GO:0006508">
    <property type="term" value="P:proteolysis"/>
    <property type="evidence" value="ECO:0007669"/>
    <property type="project" value="InterPro"/>
</dbReference>
<organism evidence="1 2">
    <name type="scientific">Candidatus Pelagibacter giovannonii</name>
    <dbReference type="NCBI Taxonomy" id="2563896"/>
    <lineage>
        <taxon>Bacteria</taxon>
        <taxon>Pseudomonadati</taxon>
        <taxon>Pseudomonadota</taxon>
        <taxon>Alphaproteobacteria</taxon>
        <taxon>Candidatus Pelagibacterales</taxon>
        <taxon>Candidatus Pelagibacteraceae</taxon>
        <taxon>Candidatus Pelagibacter</taxon>
    </lineage>
</organism>
<dbReference type="GO" id="GO:0070573">
    <property type="term" value="F:metallodipeptidase activity"/>
    <property type="evidence" value="ECO:0007669"/>
    <property type="project" value="InterPro"/>
</dbReference>
<dbReference type="EMBL" id="CP038852">
    <property type="protein sequence ID" value="QIZ21500.1"/>
    <property type="molecule type" value="Genomic_DNA"/>
</dbReference>
<dbReference type="Proteomes" id="UP000501094">
    <property type="component" value="Chromosome"/>
</dbReference>
<dbReference type="Gene3D" id="3.20.20.140">
    <property type="entry name" value="Metal-dependent hydrolases"/>
    <property type="match status" value="1"/>
</dbReference>
<evidence type="ECO:0000313" key="1">
    <source>
        <dbReference type="EMBL" id="QIZ21500.1"/>
    </source>
</evidence>
<dbReference type="RefSeq" id="WP_168607356.1">
    <property type="nucleotide sequence ID" value="NZ_CP038852.1"/>
</dbReference>
<protein>
    <submittedName>
        <fullName evidence="1">Membrane dipeptidase</fullName>
    </submittedName>
</protein>
<dbReference type="PANTHER" id="PTHR10443">
    <property type="entry name" value="MICROSOMAL DIPEPTIDASE"/>
    <property type="match status" value="1"/>
</dbReference>
<dbReference type="PROSITE" id="PS51365">
    <property type="entry name" value="RENAL_DIPEPTIDASE_2"/>
    <property type="match status" value="1"/>
</dbReference>
<gene>
    <name evidence="1" type="ORF">E5R92_06870</name>
</gene>
<proteinExistence type="predicted"/>
<name>A0A6H1Q4S2_9PROT</name>
<dbReference type="InterPro" id="IPR032466">
    <property type="entry name" value="Metal_Hydrolase"/>
</dbReference>
<sequence>MNFKIDNLQYCNWSREIFQINKQAGLDAIHVTIVYHEDFDELKTVLKNWENHFSENSELIFHGKSFKDIEKAKSENKTAVFFGFQNCSPIEDDIGLVEKVYDLGCRFMQLTYNNQSLLATGCYETIDSGVTNFGKEVIKEMNRLGLVIDMSHSAEKSTIDAIEISEKPIAITHANPSFWHPAKRNKSNKLLKILSEHKGMLGLSLYPHHLKDGTDCSLESFCEMTAKTAEIMEVKKIGIGSDLCLNQPDTIVEWMRNGTWTKSKNYGEGSKNKPGFPKQPDWFLDARGFKNLESGLKKVGFSVSEVNGILGNNWYNFYKEMNQ</sequence>
<accession>A0A6H1Q4S2</accession>
<dbReference type="Pfam" id="PF01244">
    <property type="entry name" value="Peptidase_M19"/>
    <property type="match status" value="1"/>
</dbReference>
<dbReference type="InterPro" id="IPR008257">
    <property type="entry name" value="Pept_M19"/>
</dbReference>
<evidence type="ECO:0000313" key="2">
    <source>
        <dbReference type="Proteomes" id="UP000501094"/>
    </source>
</evidence>
<dbReference type="PANTHER" id="PTHR10443:SF12">
    <property type="entry name" value="DIPEPTIDASE"/>
    <property type="match status" value="1"/>
</dbReference>
<reference evidence="1 2" key="1">
    <citation type="journal article" date="2020" name="Nat. Microbiol.">
        <title>Lysogenic host-virus interactions in SAR11 marine bacteria.</title>
        <authorList>
            <person name="Morris R.M."/>
            <person name="Cain K.R."/>
            <person name="Hvorecny K.L."/>
            <person name="Kollman J.M."/>
        </authorList>
    </citation>
    <scope>NUCLEOTIDE SEQUENCE [LARGE SCALE GENOMIC DNA]</scope>
    <source>
        <strain evidence="1 2">NP1</strain>
    </source>
</reference>
<keyword evidence="2" id="KW-1185">Reference proteome</keyword>
<dbReference type="SUPFAM" id="SSF51556">
    <property type="entry name" value="Metallo-dependent hydrolases"/>
    <property type="match status" value="1"/>
</dbReference>